<dbReference type="Pfam" id="PF00583">
    <property type="entry name" value="Acetyltransf_1"/>
    <property type="match status" value="1"/>
</dbReference>
<dbReference type="Proteomes" id="UP000054804">
    <property type="component" value="Unassembled WGS sequence"/>
</dbReference>
<dbReference type="STRING" id="1765722.AT728_37995"/>
<dbReference type="EMBL" id="LOCL01000084">
    <property type="protein sequence ID" value="KUF12954.1"/>
    <property type="molecule type" value="Genomic_DNA"/>
</dbReference>
<keyword evidence="2" id="KW-0012">Acyltransferase</keyword>
<evidence type="ECO:0000313" key="5">
    <source>
        <dbReference type="Proteomes" id="UP000054804"/>
    </source>
</evidence>
<dbReference type="PANTHER" id="PTHR43877">
    <property type="entry name" value="AMINOALKYLPHOSPHONATE N-ACETYLTRANSFERASE-RELATED-RELATED"/>
    <property type="match status" value="1"/>
</dbReference>
<dbReference type="AlphaFoldDB" id="A0A0W7WQT9"/>
<dbReference type="OrthoDB" id="3371202at2"/>
<evidence type="ECO:0000256" key="1">
    <source>
        <dbReference type="ARBA" id="ARBA00022679"/>
    </source>
</evidence>
<proteinExistence type="predicted"/>
<comment type="caution">
    <text evidence="4">The sequence shown here is derived from an EMBL/GenBank/DDBJ whole genome shotgun (WGS) entry which is preliminary data.</text>
</comment>
<dbReference type="CDD" id="cd04301">
    <property type="entry name" value="NAT_SF"/>
    <property type="match status" value="1"/>
</dbReference>
<feature type="domain" description="N-acetyltransferase" evidence="3">
    <location>
        <begin position="14"/>
        <end position="181"/>
    </location>
</feature>
<keyword evidence="1 4" id="KW-0808">Transferase</keyword>
<dbReference type="InterPro" id="IPR016181">
    <property type="entry name" value="Acyl_CoA_acyltransferase"/>
</dbReference>
<dbReference type="SUPFAM" id="SSF55729">
    <property type="entry name" value="Acyl-CoA N-acyltransferases (Nat)"/>
    <property type="match status" value="1"/>
</dbReference>
<dbReference type="InterPro" id="IPR050832">
    <property type="entry name" value="Bact_Acetyltransf"/>
</dbReference>
<evidence type="ECO:0000259" key="3">
    <source>
        <dbReference type="PROSITE" id="PS51186"/>
    </source>
</evidence>
<evidence type="ECO:0000313" key="4">
    <source>
        <dbReference type="EMBL" id="KUF12954.1"/>
    </source>
</evidence>
<dbReference type="GO" id="GO:0016747">
    <property type="term" value="F:acyltransferase activity, transferring groups other than amino-acyl groups"/>
    <property type="evidence" value="ECO:0007669"/>
    <property type="project" value="InterPro"/>
</dbReference>
<accession>A0A0W7WQT9</accession>
<dbReference type="RefSeq" id="WP_058852818.1">
    <property type="nucleotide sequence ID" value="NZ_LOCL01000084.1"/>
</dbReference>
<dbReference type="InterPro" id="IPR000182">
    <property type="entry name" value="GNAT_dom"/>
</dbReference>
<reference evidence="4 5" key="1">
    <citation type="submission" date="2015-12" db="EMBL/GenBank/DDBJ databases">
        <title>Draft genome sequence of Streptomyces silvensis ATCC 53525, a producer of novel hormone antagonists.</title>
        <authorList>
            <person name="Johnston C.W."/>
            <person name="Li Y."/>
            <person name="Magarvey N.A."/>
        </authorList>
    </citation>
    <scope>NUCLEOTIDE SEQUENCE [LARGE SCALE GENOMIC DNA]</scope>
    <source>
        <strain evidence="4 5">ATCC 53525</strain>
    </source>
</reference>
<protein>
    <submittedName>
        <fullName evidence="4">Acetyltransferase</fullName>
    </submittedName>
</protein>
<gene>
    <name evidence="4" type="ORF">AT728_37995</name>
</gene>
<dbReference type="Gene3D" id="3.40.630.30">
    <property type="match status" value="1"/>
</dbReference>
<name>A0A0W7WQT9_9ACTN</name>
<evidence type="ECO:0000256" key="2">
    <source>
        <dbReference type="ARBA" id="ARBA00023315"/>
    </source>
</evidence>
<keyword evidence="5" id="KW-1185">Reference proteome</keyword>
<dbReference type="PROSITE" id="PS51186">
    <property type="entry name" value="GNAT"/>
    <property type="match status" value="1"/>
</dbReference>
<organism evidence="4 5">
    <name type="scientific">Streptomyces silvensis</name>
    <dbReference type="NCBI Taxonomy" id="1765722"/>
    <lineage>
        <taxon>Bacteria</taxon>
        <taxon>Bacillati</taxon>
        <taxon>Actinomycetota</taxon>
        <taxon>Actinomycetes</taxon>
        <taxon>Kitasatosporales</taxon>
        <taxon>Streptomycetaceae</taxon>
        <taxon>Streptomyces</taxon>
    </lineage>
</organism>
<sequence length="190" mass="20102">MTAAVHRLPGPGLLDHREGIRAVYDAAFAGPPWHSGPADADVYLDRLAGDVHRAGFAGAVALDGDQVLGFATSWTSDTPLPGNRAYPRVTTALGVVRTGAWLCGGLEVDELAVLPGAHGRGLGRTLLEAVTRDAPEGRSWLLTSVHADATVRFYERLGWRQATRPAPDGYGTAVFLGPHHPARTTADLPL</sequence>